<protein>
    <submittedName>
        <fullName evidence="1">Uncharacterized protein</fullName>
    </submittedName>
</protein>
<dbReference type="Proteomes" id="UP000239550">
    <property type="component" value="Unassembled WGS sequence"/>
</dbReference>
<organism evidence="1 2">
    <name type="scientific">Photorhabdus hindustanensis</name>
    <dbReference type="NCBI Taxonomy" id="2918802"/>
    <lineage>
        <taxon>Bacteria</taxon>
        <taxon>Pseudomonadati</taxon>
        <taxon>Pseudomonadota</taxon>
        <taxon>Gammaproteobacteria</taxon>
        <taxon>Enterobacterales</taxon>
        <taxon>Morganellaceae</taxon>
        <taxon>Photorhabdus</taxon>
    </lineage>
</organism>
<proteinExistence type="predicted"/>
<evidence type="ECO:0000313" key="2">
    <source>
        <dbReference type="Proteomes" id="UP000239550"/>
    </source>
</evidence>
<reference evidence="1 2" key="1">
    <citation type="submission" date="2018-02" db="EMBL/GenBank/DDBJ databases">
        <title>Five New Genomes of Indian Photorhabdus Isolates TSA.</title>
        <authorList>
            <person name="Dubay B."/>
            <person name="Somvanshi V.S."/>
        </authorList>
    </citation>
    <scope>NUCLEOTIDE SEQUENCE [LARGE SCALE GENOMIC DNA]</scope>
    <source>
        <strain evidence="1 2">H1</strain>
    </source>
</reference>
<dbReference type="AlphaFoldDB" id="A0A2S8PU53"/>
<sequence length="59" mass="6565">MTTDEQTILMFRGLIASLPERQQENCRACEKVMHKMLADYPDGEALLAIGLIGAELQIS</sequence>
<dbReference type="RefSeq" id="WP_105396940.1">
    <property type="nucleotide sequence ID" value="NZ_CAWNTA010000008.1"/>
</dbReference>
<dbReference type="EMBL" id="PUWT01000105">
    <property type="protein sequence ID" value="PQQ22351.1"/>
    <property type="molecule type" value="Genomic_DNA"/>
</dbReference>
<keyword evidence="2" id="KW-1185">Reference proteome</keyword>
<accession>A0A2S8PU53</accession>
<gene>
    <name evidence="1" type="ORF">C6H66_23895</name>
</gene>
<comment type="caution">
    <text evidence="1">The sequence shown here is derived from an EMBL/GenBank/DDBJ whole genome shotgun (WGS) entry which is preliminary data.</text>
</comment>
<evidence type="ECO:0000313" key="1">
    <source>
        <dbReference type="EMBL" id="PQQ22351.1"/>
    </source>
</evidence>
<name>A0A2S8PU53_9GAMM</name>